<evidence type="ECO:0000313" key="3">
    <source>
        <dbReference type="EMBL" id="KAL1413538.1"/>
    </source>
</evidence>
<keyword evidence="2" id="KW-0472">Membrane</keyword>
<feature type="compositionally biased region" description="Polar residues" evidence="1">
    <location>
        <begin position="1"/>
        <end position="22"/>
    </location>
</feature>
<keyword evidence="2" id="KW-0812">Transmembrane</keyword>
<dbReference type="EMBL" id="JBBXJM010000001">
    <property type="protein sequence ID" value="KAL1413538.1"/>
    <property type="molecule type" value="Genomic_DNA"/>
</dbReference>
<name>A0ABR3QGK9_9TREE</name>
<feature type="region of interest" description="Disordered" evidence="1">
    <location>
        <begin position="1"/>
        <end position="37"/>
    </location>
</feature>
<reference evidence="3 4" key="1">
    <citation type="submission" date="2023-08" db="EMBL/GenBank/DDBJ databases">
        <title>Annotated Genome Sequence of Vanrija albida AlHP1.</title>
        <authorList>
            <person name="Herzog R."/>
        </authorList>
    </citation>
    <scope>NUCLEOTIDE SEQUENCE [LARGE SCALE GENOMIC DNA]</scope>
    <source>
        <strain evidence="3 4">AlHP1</strain>
    </source>
</reference>
<comment type="caution">
    <text evidence="3">The sequence shown here is derived from an EMBL/GenBank/DDBJ whole genome shotgun (WGS) entry which is preliminary data.</text>
</comment>
<accession>A0ABR3QGK9</accession>
<dbReference type="GeneID" id="95982355"/>
<evidence type="ECO:0000256" key="1">
    <source>
        <dbReference type="SAM" id="MobiDB-lite"/>
    </source>
</evidence>
<keyword evidence="4" id="KW-1185">Reference proteome</keyword>
<evidence type="ECO:0000313" key="4">
    <source>
        <dbReference type="Proteomes" id="UP001565368"/>
    </source>
</evidence>
<proteinExistence type="predicted"/>
<dbReference type="RefSeq" id="XP_069213482.1">
    <property type="nucleotide sequence ID" value="XM_069349938.1"/>
</dbReference>
<evidence type="ECO:0000256" key="2">
    <source>
        <dbReference type="SAM" id="Phobius"/>
    </source>
</evidence>
<keyword evidence="2" id="KW-1133">Transmembrane helix</keyword>
<gene>
    <name evidence="3" type="ORF">Q8F55_001312</name>
</gene>
<feature type="compositionally biased region" description="Basic and acidic residues" evidence="1">
    <location>
        <begin position="24"/>
        <end position="37"/>
    </location>
</feature>
<protein>
    <submittedName>
        <fullName evidence="3">Uncharacterized protein</fullName>
    </submittedName>
</protein>
<dbReference type="Proteomes" id="UP001565368">
    <property type="component" value="Unassembled WGS sequence"/>
</dbReference>
<feature type="transmembrane region" description="Helical" evidence="2">
    <location>
        <begin position="48"/>
        <end position="65"/>
    </location>
</feature>
<organism evidence="3 4">
    <name type="scientific">Vanrija albida</name>
    <dbReference type="NCBI Taxonomy" id="181172"/>
    <lineage>
        <taxon>Eukaryota</taxon>
        <taxon>Fungi</taxon>
        <taxon>Dikarya</taxon>
        <taxon>Basidiomycota</taxon>
        <taxon>Agaricomycotina</taxon>
        <taxon>Tremellomycetes</taxon>
        <taxon>Trichosporonales</taxon>
        <taxon>Trichosporonaceae</taxon>
        <taxon>Vanrija</taxon>
    </lineage>
</organism>
<sequence>MSAQESSTLRKTSDGKNPSSLSADPRKKVDVDKPDVKPPLKDVPMGRFLTYLTLGLLALSAFYLWRFTVWAHNAGGYINLLTGRRDYPPAGVAQAAAASAAASAVNNAKAHTGPPTKKQVQDQIFRLADMLGVKPAELSAAIRPLIDPTVNKADGEAKPAGAEGAEGTDEPGLLNIVGEILLD</sequence>